<keyword evidence="3" id="KW-1185">Reference proteome</keyword>
<feature type="transmembrane region" description="Helical" evidence="1">
    <location>
        <begin position="105"/>
        <end position="125"/>
    </location>
</feature>
<dbReference type="AlphaFoldDB" id="A0A7W8E6H2"/>
<feature type="transmembrane region" description="Helical" evidence="1">
    <location>
        <begin position="175"/>
        <end position="194"/>
    </location>
</feature>
<keyword evidence="1" id="KW-1133">Transmembrane helix</keyword>
<accession>A0A7W8E6H2</accession>
<feature type="transmembrane region" description="Helical" evidence="1">
    <location>
        <begin position="131"/>
        <end position="155"/>
    </location>
</feature>
<evidence type="ECO:0000256" key="1">
    <source>
        <dbReference type="SAM" id="Phobius"/>
    </source>
</evidence>
<reference evidence="2 3" key="1">
    <citation type="submission" date="2020-08" db="EMBL/GenBank/DDBJ databases">
        <title>Genomic Encyclopedia of Type Strains, Phase IV (KMG-V): Genome sequencing to study the core and pangenomes of soil and plant-associated prokaryotes.</title>
        <authorList>
            <person name="Whitman W."/>
        </authorList>
    </citation>
    <scope>NUCLEOTIDE SEQUENCE [LARGE SCALE GENOMIC DNA]</scope>
    <source>
        <strain evidence="2 3">M8UP14</strain>
    </source>
</reference>
<gene>
    <name evidence="2" type="ORF">HDF16_005939</name>
</gene>
<feature type="transmembrane region" description="Helical" evidence="1">
    <location>
        <begin position="206"/>
        <end position="224"/>
    </location>
</feature>
<sequence>MLNIAEIENTLWLGSFIGHIALLIVLTFRRCVTEFPVFTTRISYLTATTIALFYISRYGTAHDYFRAYWAVAFIDYALQVGVIYEMARHVLRSRGKWISEARRPFLIWSAVGSAIAVAIGAAIRIPGETGLSLYSIQSNFATSFLTCGVFLAMSLSADRLALQWTNHDMAIGEGLTFWNLCTLIEQIAHLATGWNPNQRAYDDVSSAAYVLSLLFWIVAFSLPVSKRPPLSRDVQEQLALIHEHTIAGLKTLDSAATPTKRDEKETQ</sequence>
<feature type="transmembrane region" description="Helical" evidence="1">
    <location>
        <begin position="35"/>
        <end position="55"/>
    </location>
</feature>
<proteinExistence type="predicted"/>
<keyword evidence="1" id="KW-0472">Membrane</keyword>
<comment type="caution">
    <text evidence="2">The sequence shown here is derived from an EMBL/GenBank/DDBJ whole genome shotgun (WGS) entry which is preliminary data.</text>
</comment>
<evidence type="ECO:0000313" key="3">
    <source>
        <dbReference type="Proteomes" id="UP000540989"/>
    </source>
</evidence>
<dbReference type="EMBL" id="JACHIP010000031">
    <property type="protein sequence ID" value="MBB5061203.1"/>
    <property type="molecule type" value="Genomic_DNA"/>
</dbReference>
<feature type="transmembrane region" description="Helical" evidence="1">
    <location>
        <begin position="12"/>
        <end position="28"/>
    </location>
</feature>
<evidence type="ECO:0000313" key="2">
    <source>
        <dbReference type="EMBL" id="MBB5061203.1"/>
    </source>
</evidence>
<dbReference type="Proteomes" id="UP000540989">
    <property type="component" value="Unassembled WGS sequence"/>
</dbReference>
<organism evidence="2 3">
    <name type="scientific">Granulicella aggregans</name>
    <dbReference type="NCBI Taxonomy" id="474949"/>
    <lineage>
        <taxon>Bacteria</taxon>
        <taxon>Pseudomonadati</taxon>
        <taxon>Acidobacteriota</taxon>
        <taxon>Terriglobia</taxon>
        <taxon>Terriglobales</taxon>
        <taxon>Acidobacteriaceae</taxon>
        <taxon>Granulicella</taxon>
    </lineage>
</organism>
<dbReference type="RefSeq" id="WP_184223974.1">
    <property type="nucleotide sequence ID" value="NZ_JACHIP010000031.1"/>
</dbReference>
<keyword evidence="1" id="KW-0812">Transmembrane</keyword>
<feature type="transmembrane region" description="Helical" evidence="1">
    <location>
        <begin position="67"/>
        <end position="84"/>
    </location>
</feature>
<protein>
    <submittedName>
        <fullName evidence="2">Uncharacterized protein</fullName>
    </submittedName>
</protein>
<name>A0A7W8E6H2_9BACT</name>